<name>A0A5E4LMR7_9ARCH</name>
<evidence type="ECO:0000256" key="1">
    <source>
        <dbReference type="SAM" id="Phobius"/>
    </source>
</evidence>
<protein>
    <submittedName>
        <fullName evidence="2">Uncharacterized protein</fullName>
    </submittedName>
</protein>
<proteinExistence type="predicted"/>
<reference evidence="2 3" key="1">
    <citation type="submission" date="2019-08" db="EMBL/GenBank/DDBJ databases">
        <authorList>
            <person name="Vazquez-Campos X."/>
        </authorList>
    </citation>
    <scope>NUCLEOTIDE SEQUENCE [LARGE SCALE GENOMIC DNA]</scope>
    <source>
        <strain evidence="2">LFW-283_2</strain>
    </source>
</reference>
<comment type="caution">
    <text evidence="2">The sequence shown here is derived from an EMBL/GenBank/DDBJ whole genome shotgun (WGS) entry which is preliminary data.</text>
</comment>
<feature type="transmembrane region" description="Helical" evidence="1">
    <location>
        <begin position="9"/>
        <end position="32"/>
    </location>
</feature>
<dbReference type="EMBL" id="CABMJJ010000007">
    <property type="protein sequence ID" value="VVC03274.1"/>
    <property type="molecule type" value="Genomic_DNA"/>
</dbReference>
<evidence type="ECO:0000313" key="2">
    <source>
        <dbReference type="EMBL" id="VVC03274.1"/>
    </source>
</evidence>
<dbReference type="Proteomes" id="UP000789941">
    <property type="component" value="Unassembled WGS sequence"/>
</dbReference>
<dbReference type="AlphaFoldDB" id="A0A5E4LMR7"/>
<keyword evidence="1" id="KW-1133">Transmembrane helix</keyword>
<feature type="transmembrane region" description="Helical" evidence="1">
    <location>
        <begin position="52"/>
        <end position="70"/>
    </location>
</feature>
<organism evidence="2 3">
    <name type="scientific">Candidatus Bilamarchaeum dharawalense</name>
    <dbReference type="NCBI Taxonomy" id="2885759"/>
    <lineage>
        <taxon>Archaea</taxon>
        <taxon>Candidatus Micrarchaeota</taxon>
        <taxon>Candidatus Micrarchaeia</taxon>
        <taxon>Candidatus Anstonellales</taxon>
        <taxon>Candidatus Bilamarchaeaceae</taxon>
        <taxon>Candidatus Bilamarchaeum</taxon>
    </lineage>
</organism>
<keyword evidence="1" id="KW-0812">Transmembrane</keyword>
<evidence type="ECO:0000313" key="3">
    <source>
        <dbReference type="Proteomes" id="UP000789941"/>
    </source>
</evidence>
<accession>A0A5E4LMR7</accession>
<keyword evidence="1" id="KW-0472">Membrane</keyword>
<gene>
    <name evidence="2" type="ORF">LFW2832_00266</name>
</gene>
<sequence>MKKHAGKAFYLGVMTLVFGLILMGAVNFATNVKSDGFLADVSKSMVKTTSEISFGLVVIGVLALILGIFMHTRN</sequence>